<dbReference type="AlphaFoldDB" id="A0A495JQ57"/>
<dbReference type="InterPro" id="IPR052961">
    <property type="entry name" value="Oxido-Kinase-like_Enzymes"/>
</dbReference>
<keyword evidence="2" id="KW-0808">Transferase</keyword>
<dbReference type="OrthoDB" id="30633at2"/>
<dbReference type="SMART" id="SM00587">
    <property type="entry name" value="CHK"/>
    <property type="match status" value="1"/>
</dbReference>
<reference evidence="2 3" key="1">
    <citation type="submission" date="2018-10" db="EMBL/GenBank/DDBJ databases">
        <title>Sequencing the genomes of 1000 actinobacteria strains.</title>
        <authorList>
            <person name="Klenk H.-P."/>
        </authorList>
    </citation>
    <scope>NUCLEOTIDE SEQUENCE [LARGE SCALE GENOMIC DNA]</scope>
    <source>
        <strain evidence="2 3">DSM 45175</strain>
    </source>
</reference>
<dbReference type="GO" id="GO:0016301">
    <property type="term" value="F:kinase activity"/>
    <property type="evidence" value="ECO:0007669"/>
    <property type="project" value="UniProtKB-KW"/>
</dbReference>
<dbReference type="Gene3D" id="3.90.1200.10">
    <property type="match status" value="1"/>
</dbReference>
<dbReference type="PANTHER" id="PTHR23020:SF41">
    <property type="entry name" value="AMINOGLYCOSIDE PHOSPHOTRANSFERASE DOMAIN-CONTAINING PROTEIN"/>
    <property type="match status" value="1"/>
</dbReference>
<sequence length="357" mass="38390">MNATLTVADIDHEWIRRRLGWPLGASEAITVCAVSQSGGLMGGVYRVSCAGRSFVFKEPPDGGTQWGRLALDTGLVAREVQLYRLLQSLRPPVPGITPACHWSTLSAGGLGALALEDLGPSAPVGPVMAAGLTSPQADAAMRSLARAHAILAAQGVDRPPPPYRWLYAASSPGLIAAVRMGLDDLPRVAAERWPENPMLRRLRRIVDIDVESVLADAHSAHCLALCHGDAWAGNILFRPGGGGSQSVEALLLDWQFAMWGNPLSDVALLLMSSLTPAARQASEDELLRRYHTALTTYWPVDYTLDACRDDLHRAEPAAALVALASLEAYTSGMGNQELPRLAARVQTWLDRVASDRR</sequence>
<dbReference type="PANTHER" id="PTHR23020">
    <property type="entry name" value="UNCHARACTERIZED NUCLEAR HORMONE RECEPTOR-RELATED"/>
    <property type="match status" value="1"/>
</dbReference>
<dbReference type="SUPFAM" id="SSF56112">
    <property type="entry name" value="Protein kinase-like (PK-like)"/>
    <property type="match status" value="1"/>
</dbReference>
<protein>
    <submittedName>
        <fullName evidence="2">Ecdysteroid kinase</fullName>
    </submittedName>
</protein>
<proteinExistence type="predicted"/>
<organism evidence="2 3">
    <name type="scientific">Micromonospora pisi</name>
    <dbReference type="NCBI Taxonomy" id="589240"/>
    <lineage>
        <taxon>Bacteria</taxon>
        <taxon>Bacillati</taxon>
        <taxon>Actinomycetota</taxon>
        <taxon>Actinomycetes</taxon>
        <taxon>Micromonosporales</taxon>
        <taxon>Micromonosporaceae</taxon>
        <taxon>Micromonospora</taxon>
    </lineage>
</organism>
<dbReference type="EMBL" id="RBKT01000001">
    <property type="protein sequence ID" value="RKR91093.1"/>
    <property type="molecule type" value="Genomic_DNA"/>
</dbReference>
<accession>A0A495JQ57</accession>
<feature type="domain" description="CHK kinase-like" evidence="1">
    <location>
        <begin position="113"/>
        <end position="300"/>
    </location>
</feature>
<dbReference type="InterPro" id="IPR015897">
    <property type="entry name" value="CHK_kinase-like"/>
</dbReference>
<dbReference type="InterPro" id="IPR011009">
    <property type="entry name" value="Kinase-like_dom_sf"/>
</dbReference>
<dbReference type="Proteomes" id="UP000277671">
    <property type="component" value="Unassembled WGS sequence"/>
</dbReference>
<evidence type="ECO:0000259" key="1">
    <source>
        <dbReference type="SMART" id="SM00587"/>
    </source>
</evidence>
<dbReference type="RefSeq" id="WP_121159247.1">
    <property type="nucleotide sequence ID" value="NZ_RBKT01000001.1"/>
</dbReference>
<dbReference type="InterPro" id="IPR004119">
    <property type="entry name" value="EcKL"/>
</dbReference>
<evidence type="ECO:0000313" key="3">
    <source>
        <dbReference type="Proteomes" id="UP000277671"/>
    </source>
</evidence>
<evidence type="ECO:0000313" key="2">
    <source>
        <dbReference type="EMBL" id="RKR91093.1"/>
    </source>
</evidence>
<keyword evidence="3" id="KW-1185">Reference proteome</keyword>
<gene>
    <name evidence="2" type="ORF">BDK92_5482</name>
</gene>
<comment type="caution">
    <text evidence="2">The sequence shown here is derived from an EMBL/GenBank/DDBJ whole genome shotgun (WGS) entry which is preliminary data.</text>
</comment>
<keyword evidence="2" id="KW-0418">Kinase</keyword>
<dbReference type="Pfam" id="PF02958">
    <property type="entry name" value="EcKL"/>
    <property type="match status" value="1"/>
</dbReference>
<name>A0A495JQ57_9ACTN</name>